<dbReference type="InterPro" id="IPR029068">
    <property type="entry name" value="Glyas_Bleomycin-R_OHBP_Dase"/>
</dbReference>
<dbReference type="GO" id="GO:0008168">
    <property type="term" value="F:methyltransferase activity"/>
    <property type="evidence" value="ECO:0007669"/>
    <property type="project" value="UniProtKB-KW"/>
</dbReference>
<gene>
    <name evidence="2" type="ORF">Mrose_01305</name>
</gene>
<organism evidence="2 3">
    <name type="scientific">Calidithermus roseus</name>
    <dbReference type="NCBI Taxonomy" id="1644118"/>
    <lineage>
        <taxon>Bacteria</taxon>
        <taxon>Thermotogati</taxon>
        <taxon>Deinococcota</taxon>
        <taxon>Deinococci</taxon>
        <taxon>Thermales</taxon>
        <taxon>Thermaceae</taxon>
        <taxon>Calidithermus</taxon>
    </lineage>
</organism>
<keyword evidence="3" id="KW-1185">Reference proteome</keyword>
<dbReference type="InterPro" id="IPR028973">
    <property type="entry name" value="PhnB-like"/>
</dbReference>
<dbReference type="Pfam" id="PF06983">
    <property type="entry name" value="3-dmu-9_3-mt"/>
    <property type="match status" value="1"/>
</dbReference>
<dbReference type="Gene3D" id="3.10.180.10">
    <property type="entry name" value="2,3-Dihydroxybiphenyl 1,2-Dioxygenase, domain 1"/>
    <property type="match status" value="1"/>
</dbReference>
<keyword evidence="2" id="KW-0489">Methyltransferase</keyword>
<dbReference type="Proteomes" id="UP000265341">
    <property type="component" value="Unassembled WGS sequence"/>
</dbReference>
<keyword evidence="2" id="KW-0808">Transferase</keyword>
<comment type="caution">
    <text evidence="2">The sequence shown here is derived from an EMBL/GenBank/DDBJ whole genome shotgun (WGS) entry which is preliminary data.</text>
</comment>
<accession>A0A399ETZ5</accession>
<proteinExistence type="predicted"/>
<name>A0A399ETZ5_9DEIN</name>
<dbReference type="EMBL" id="QWLA01000019">
    <property type="protein sequence ID" value="RIH87468.1"/>
    <property type="molecule type" value="Genomic_DNA"/>
</dbReference>
<dbReference type="CDD" id="cd06588">
    <property type="entry name" value="PhnB_like"/>
    <property type="match status" value="1"/>
</dbReference>
<protein>
    <submittedName>
        <fullName evidence="2">3-demethylubiquinone-9 3-methyltransferase</fullName>
    </submittedName>
</protein>
<dbReference type="GO" id="GO:0032259">
    <property type="term" value="P:methylation"/>
    <property type="evidence" value="ECO:0007669"/>
    <property type="project" value="UniProtKB-KW"/>
</dbReference>
<dbReference type="SUPFAM" id="SSF54593">
    <property type="entry name" value="Glyoxalase/Bleomycin resistance protein/Dihydroxybiphenyl dioxygenase"/>
    <property type="match status" value="1"/>
</dbReference>
<dbReference type="PANTHER" id="PTHR33990">
    <property type="entry name" value="PROTEIN YJDN-RELATED"/>
    <property type="match status" value="1"/>
</dbReference>
<dbReference type="AlphaFoldDB" id="A0A399ETZ5"/>
<feature type="domain" description="PhnB-like" evidence="1">
    <location>
        <begin position="4"/>
        <end position="113"/>
    </location>
</feature>
<keyword evidence="2" id="KW-0830">Ubiquinone</keyword>
<reference evidence="2 3" key="1">
    <citation type="submission" date="2018-08" db="EMBL/GenBank/DDBJ databases">
        <title>Meiothermus roseus NBRC 110900 genome sequencing project.</title>
        <authorList>
            <person name="Da Costa M.S."/>
            <person name="Albuquerque L."/>
            <person name="Raposo P."/>
            <person name="Froufe H.J.C."/>
            <person name="Barroso C.S."/>
            <person name="Egas C."/>
        </authorList>
    </citation>
    <scope>NUCLEOTIDE SEQUENCE [LARGE SCALE GENOMIC DNA]</scope>
    <source>
        <strain evidence="2 3">NBRC 110900</strain>
    </source>
</reference>
<dbReference type="OrthoDB" id="9806473at2"/>
<dbReference type="PIRSF" id="PIRSF021700">
    <property type="entry name" value="3_dmu_93_MTrfase"/>
    <property type="match status" value="1"/>
</dbReference>
<sequence>MKHKVTPFLMFNDQLEAAMEFYTTTFPDSEIRNVARTAKDGPITSAEFVVGGQVFMGYNGGSYFAFSEGFSLYVDCENQAEVDEYWDKLVKAGATPTACGWIKDPFGLSWQIVPRRFRELIADKNPKKVQAVMEAMMTMMKLDVAELEKAYDAA</sequence>
<dbReference type="RefSeq" id="WP_119276671.1">
    <property type="nucleotide sequence ID" value="NZ_QWLA01000019.1"/>
</dbReference>
<evidence type="ECO:0000313" key="3">
    <source>
        <dbReference type="Proteomes" id="UP000265341"/>
    </source>
</evidence>
<dbReference type="InterPro" id="IPR009725">
    <property type="entry name" value="3_dmu_93_MTrfase"/>
</dbReference>
<evidence type="ECO:0000313" key="2">
    <source>
        <dbReference type="EMBL" id="RIH87468.1"/>
    </source>
</evidence>
<evidence type="ECO:0000259" key="1">
    <source>
        <dbReference type="Pfam" id="PF06983"/>
    </source>
</evidence>